<dbReference type="Pfam" id="PF07702">
    <property type="entry name" value="UTRA"/>
    <property type="match status" value="1"/>
</dbReference>
<gene>
    <name evidence="6" type="ORF">E6C48_11740</name>
</gene>
<accession>A0ABY2Q651</accession>
<name>A0ABY2Q651_9HYPH</name>
<dbReference type="RefSeq" id="WP_136357367.1">
    <property type="nucleotide sequence ID" value="NZ_SSNY01000006.1"/>
</dbReference>
<dbReference type="EMBL" id="SSNY01000006">
    <property type="protein sequence ID" value="THF56987.1"/>
    <property type="molecule type" value="Genomic_DNA"/>
</dbReference>
<sequence>MQDQKDGRENLAASAPGAPARASDTAFPLYQVVKQQITDAILLGHWPAGTVLPNEIALANRFGVAVGTLRRALADLTQEGLLSRRRKTGTVVTGRTPQHSLRFLFRYFRLHGADGALQESRSINLSLERGPATPEEREGLALAEGGEVIRFRRLRSVADKPVMLDLFVFPAHRVPGFASRPEEAPPLLYQHLLDRYGIRIAAVREKISAELAGETVGAALEIAATAPVLMIEEIAYDQANAPMILALHHATTANHRYINEIR</sequence>
<dbReference type="SMART" id="SM00866">
    <property type="entry name" value="UTRA"/>
    <property type="match status" value="1"/>
</dbReference>
<reference evidence="6 7" key="1">
    <citation type="submission" date="2019-04" db="EMBL/GenBank/DDBJ databases">
        <title>Mesorhizobium composti sp. nov., isolated from compost.</title>
        <authorList>
            <person name="Lin S.-Y."/>
            <person name="Hameed A."/>
            <person name="Hsieh Y.-T."/>
            <person name="Young C.-C."/>
        </authorList>
    </citation>
    <scope>NUCLEOTIDE SEQUENCE [LARGE SCALE GENOMIC DNA]</scope>
    <source>
        <strain evidence="6 7">CC-YTH430</strain>
    </source>
</reference>
<evidence type="ECO:0000313" key="6">
    <source>
        <dbReference type="EMBL" id="THF56987.1"/>
    </source>
</evidence>
<evidence type="ECO:0000259" key="5">
    <source>
        <dbReference type="PROSITE" id="PS50949"/>
    </source>
</evidence>
<protein>
    <submittedName>
        <fullName evidence="6">GntR family transcriptional regulator</fullName>
    </submittedName>
</protein>
<feature type="compositionally biased region" description="Low complexity" evidence="4">
    <location>
        <begin position="12"/>
        <end position="22"/>
    </location>
</feature>
<dbReference type="Proteomes" id="UP000306441">
    <property type="component" value="Unassembled WGS sequence"/>
</dbReference>
<dbReference type="Pfam" id="PF00392">
    <property type="entry name" value="GntR"/>
    <property type="match status" value="1"/>
</dbReference>
<keyword evidence="7" id="KW-1185">Reference proteome</keyword>
<keyword evidence="2" id="KW-0238">DNA-binding</keyword>
<dbReference type="SUPFAM" id="SSF46785">
    <property type="entry name" value="Winged helix' DNA-binding domain"/>
    <property type="match status" value="1"/>
</dbReference>
<dbReference type="Gene3D" id="1.10.10.10">
    <property type="entry name" value="Winged helix-like DNA-binding domain superfamily/Winged helix DNA-binding domain"/>
    <property type="match status" value="1"/>
</dbReference>
<dbReference type="InterPro" id="IPR028978">
    <property type="entry name" value="Chorismate_lyase_/UTRA_dom_sf"/>
</dbReference>
<dbReference type="PANTHER" id="PTHR44846:SF1">
    <property type="entry name" value="MANNOSYL-D-GLYCERATE TRANSPORT_METABOLISM SYSTEM REPRESSOR MNGR-RELATED"/>
    <property type="match status" value="1"/>
</dbReference>
<evidence type="ECO:0000256" key="1">
    <source>
        <dbReference type="ARBA" id="ARBA00023015"/>
    </source>
</evidence>
<dbReference type="InterPro" id="IPR036390">
    <property type="entry name" value="WH_DNA-bd_sf"/>
</dbReference>
<dbReference type="PANTHER" id="PTHR44846">
    <property type="entry name" value="MANNOSYL-D-GLYCERATE TRANSPORT/METABOLISM SYSTEM REPRESSOR MNGR-RELATED"/>
    <property type="match status" value="1"/>
</dbReference>
<proteinExistence type="predicted"/>
<dbReference type="SMART" id="SM00345">
    <property type="entry name" value="HTH_GNTR"/>
    <property type="match status" value="1"/>
</dbReference>
<evidence type="ECO:0000256" key="4">
    <source>
        <dbReference type="SAM" id="MobiDB-lite"/>
    </source>
</evidence>
<feature type="region of interest" description="Disordered" evidence="4">
    <location>
        <begin position="1"/>
        <end position="22"/>
    </location>
</feature>
<feature type="domain" description="HTH gntR-type" evidence="5">
    <location>
        <begin position="27"/>
        <end position="95"/>
    </location>
</feature>
<dbReference type="InterPro" id="IPR036388">
    <property type="entry name" value="WH-like_DNA-bd_sf"/>
</dbReference>
<dbReference type="PROSITE" id="PS50949">
    <property type="entry name" value="HTH_GNTR"/>
    <property type="match status" value="1"/>
</dbReference>
<comment type="caution">
    <text evidence="6">The sequence shown here is derived from an EMBL/GenBank/DDBJ whole genome shotgun (WGS) entry which is preliminary data.</text>
</comment>
<keyword evidence="1" id="KW-0805">Transcription regulation</keyword>
<dbReference type="SUPFAM" id="SSF64288">
    <property type="entry name" value="Chorismate lyase-like"/>
    <property type="match status" value="1"/>
</dbReference>
<dbReference type="InterPro" id="IPR050679">
    <property type="entry name" value="Bact_HTH_transcr_reg"/>
</dbReference>
<evidence type="ECO:0000256" key="3">
    <source>
        <dbReference type="ARBA" id="ARBA00023163"/>
    </source>
</evidence>
<dbReference type="InterPro" id="IPR000524">
    <property type="entry name" value="Tscrpt_reg_HTH_GntR"/>
</dbReference>
<dbReference type="InterPro" id="IPR011663">
    <property type="entry name" value="UTRA"/>
</dbReference>
<organism evidence="6 7">
    <name type="scientific">Ollibium composti</name>
    <dbReference type="NCBI Taxonomy" id="2675109"/>
    <lineage>
        <taxon>Bacteria</taxon>
        <taxon>Pseudomonadati</taxon>
        <taxon>Pseudomonadota</taxon>
        <taxon>Alphaproteobacteria</taxon>
        <taxon>Hyphomicrobiales</taxon>
        <taxon>Phyllobacteriaceae</taxon>
        <taxon>Ollibium</taxon>
    </lineage>
</organism>
<dbReference type="Gene3D" id="3.40.1410.10">
    <property type="entry name" value="Chorismate lyase-like"/>
    <property type="match status" value="1"/>
</dbReference>
<dbReference type="CDD" id="cd07377">
    <property type="entry name" value="WHTH_GntR"/>
    <property type="match status" value="1"/>
</dbReference>
<keyword evidence="3" id="KW-0804">Transcription</keyword>
<evidence type="ECO:0000313" key="7">
    <source>
        <dbReference type="Proteomes" id="UP000306441"/>
    </source>
</evidence>
<evidence type="ECO:0000256" key="2">
    <source>
        <dbReference type="ARBA" id="ARBA00023125"/>
    </source>
</evidence>